<dbReference type="PROSITE" id="PS50977">
    <property type="entry name" value="HTH_TETR_2"/>
    <property type="match status" value="1"/>
</dbReference>
<proteinExistence type="predicted"/>
<organism evidence="4 5">
    <name type="scientific">Proteiniclasticum aestuarii</name>
    <dbReference type="NCBI Taxonomy" id="2817862"/>
    <lineage>
        <taxon>Bacteria</taxon>
        <taxon>Bacillati</taxon>
        <taxon>Bacillota</taxon>
        <taxon>Clostridia</taxon>
        <taxon>Eubacteriales</taxon>
        <taxon>Clostridiaceae</taxon>
        <taxon>Proteiniclasticum</taxon>
    </lineage>
</organism>
<evidence type="ECO:0000259" key="3">
    <source>
        <dbReference type="PROSITE" id="PS50977"/>
    </source>
</evidence>
<dbReference type="PANTHER" id="PTHR43479">
    <property type="entry name" value="ACREF/ENVCD OPERON REPRESSOR-RELATED"/>
    <property type="match status" value="1"/>
</dbReference>
<dbReference type="EMBL" id="JAFNJU010000002">
    <property type="protein sequence ID" value="MBO1264067.1"/>
    <property type="molecule type" value="Genomic_DNA"/>
</dbReference>
<dbReference type="InterPro" id="IPR050624">
    <property type="entry name" value="HTH-type_Tx_Regulator"/>
</dbReference>
<reference evidence="4" key="1">
    <citation type="submission" date="2021-03" db="EMBL/GenBank/DDBJ databases">
        <title>Proteiniclasticum marinus sp. nov., isolated from tidal flat sediment.</title>
        <authorList>
            <person name="Namirimu T."/>
            <person name="Yang J.-A."/>
            <person name="Yang S.-H."/>
            <person name="Kim Y.-J."/>
            <person name="Kwon K.K."/>
        </authorList>
    </citation>
    <scope>NUCLEOTIDE SEQUENCE</scope>
    <source>
        <strain evidence="4">SCR006</strain>
    </source>
</reference>
<evidence type="ECO:0000313" key="4">
    <source>
        <dbReference type="EMBL" id="MBO1264067.1"/>
    </source>
</evidence>
<protein>
    <submittedName>
        <fullName evidence="4">TetR/AcrR family transcriptional regulator</fullName>
    </submittedName>
</protein>
<dbReference type="PANTHER" id="PTHR43479:SF11">
    <property type="entry name" value="ACREF_ENVCD OPERON REPRESSOR-RELATED"/>
    <property type="match status" value="1"/>
</dbReference>
<dbReference type="InterPro" id="IPR001647">
    <property type="entry name" value="HTH_TetR"/>
</dbReference>
<evidence type="ECO:0000256" key="1">
    <source>
        <dbReference type="ARBA" id="ARBA00023125"/>
    </source>
</evidence>
<dbReference type="GO" id="GO:0003677">
    <property type="term" value="F:DNA binding"/>
    <property type="evidence" value="ECO:0007669"/>
    <property type="project" value="UniProtKB-UniRule"/>
</dbReference>
<dbReference type="PROSITE" id="PS01081">
    <property type="entry name" value="HTH_TETR_1"/>
    <property type="match status" value="1"/>
</dbReference>
<dbReference type="InterPro" id="IPR009057">
    <property type="entry name" value="Homeodomain-like_sf"/>
</dbReference>
<accession>A0A939H9W5</accession>
<dbReference type="Proteomes" id="UP000664218">
    <property type="component" value="Unassembled WGS sequence"/>
</dbReference>
<dbReference type="AlphaFoldDB" id="A0A939H9W5"/>
<evidence type="ECO:0000256" key="2">
    <source>
        <dbReference type="PROSITE-ProRule" id="PRU00335"/>
    </source>
</evidence>
<dbReference type="Gene3D" id="1.10.357.10">
    <property type="entry name" value="Tetracycline Repressor, domain 2"/>
    <property type="match status" value="1"/>
</dbReference>
<name>A0A939H9W5_9CLOT</name>
<dbReference type="RefSeq" id="WP_207598589.1">
    <property type="nucleotide sequence ID" value="NZ_JAFNJU010000002.1"/>
</dbReference>
<evidence type="ECO:0000313" key="5">
    <source>
        <dbReference type="Proteomes" id="UP000664218"/>
    </source>
</evidence>
<keyword evidence="5" id="KW-1185">Reference proteome</keyword>
<sequence length="192" mass="21663">MRISKDPEERKQEIIEMAMVLFEEKGIQKTSMSDIAKKLNVAKGLIYYYFRSKEELISYVIESFSMVVDEEIGKIMKNEGLDFYGKLGAILNLFFSAIREHPSLMNITPGNSGMFEYIKTRLSEIAITHAGVLIEEGKKAGFIENKYPGYMLKILISGIADLYMEGVTDPSIHRVLIEEALGIPEGKIVLKA</sequence>
<gene>
    <name evidence="4" type="ORF">J3A84_03285</name>
</gene>
<feature type="domain" description="HTH tetR-type" evidence="3">
    <location>
        <begin position="8"/>
        <end position="68"/>
    </location>
</feature>
<dbReference type="PRINTS" id="PR00455">
    <property type="entry name" value="HTHTETR"/>
</dbReference>
<comment type="caution">
    <text evidence="4">The sequence shown here is derived from an EMBL/GenBank/DDBJ whole genome shotgun (WGS) entry which is preliminary data.</text>
</comment>
<dbReference type="Pfam" id="PF00440">
    <property type="entry name" value="TetR_N"/>
    <property type="match status" value="1"/>
</dbReference>
<dbReference type="SUPFAM" id="SSF46689">
    <property type="entry name" value="Homeodomain-like"/>
    <property type="match status" value="1"/>
</dbReference>
<dbReference type="InterPro" id="IPR023772">
    <property type="entry name" value="DNA-bd_HTH_TetR-type_CS"/>
</dbReference>
<feature type="DNA-binding region" description="H-T-H motif" evidence="2">
    <location>
        <begin position="31"/>
        <end position="50"/>
    </location>
</feature>
<keyword evidence="1 2" id="KW-0238">DNA-binding</keyword>